<dbReference type="EMBL" id="CM037618">
    <property type="protein sequence ID" value="KAH7999890.1"/>
    <property type="molecule type" value="Genomic_DNA"/>
</dbReference>
<dbReference type="Proteomes" id="UP000827872">
    <property type="component" value="Linkage Group LG05"/>
</dbReference>
<accession>A0ACB8F3G3</accession>
<organism evidence="1 2">
    <name type="scientific">Sphaerodactylus townsendi</name>
    <dbReference type="NCBI Taxonomy" id="933632"/>
    <lineage>
        <taxon>Eukaryota</taxon>
        <taxon>Metazoa</taxon>
        <taxon>Chordata</taxon>
        <taxon>Craniata</taxon>
        <taxon>Vertebrata</taxon>
        <taxon>Euteleostomi</taxon>
        <taxon>Lepidosauria</taxon>
        <taxon>Squamata</taxon>
        <taxon>Bifurcata</taxon>
        <taxon>Gekkota</taxon>
        <taxon>Sphaerodactylidae</taxon>
        <taxon>Sphaerodactylus</taxon>
    </lineage>
</organism>
<protein>
    <submittedName>
        <fullName evidence="1">Uncharacterized protein</fullName>
    </submittedName>
</protein>
<reference evidence="1" key="1">
    <citation type="submission" date="2021-08" db="EMBL/GenBank/DDBJ databases">
        <title>The first chromosome-level gecko genome reveals the dynamic sex chromosomes of Neotropical dwarf geckos (Sphaerodactylidae: Sphaerodactylus).</title>
        <authorList>
            <person name="Pinto B.J."/>
            <person name="Keating S.E."/>
            <person name="Gamble T."/>
        </authorList>
    </citation>
    <scope>NUCLEOTIDE SEQUENCE</scope>
    <source>
        <strain evidence="1">TG3544</strain>
    </source>
</reference>
<sequence>MAVWYTAGYHCHTPLSYPPPGVFPLLHNITDICLLSLVFPTSVFWLLTQNASSLAVLPTLFLVTKMQLSFITVSARSLKALPGKKLTLQMFSLSTLLSLSTTMSQSNFG</sequence>
<comment type="caution">
    <text evidence="1">The sequence shown here is derived from an EMBL/GenBank/DDBJ whole genome shotgun (WGS) entry which is preliminary data.</text>
</comment>
<name>A0ACB8F3G3_9SAUR</name>
<proteinExistence type="predicted"/>
<gene>
    <name evidence="1" type="ORF">K3G42_020222</name>
</gene>
<evidence type="ECO:0000313" key="2">
    <source>
        <dbReference type="Proteomes" id="UP000827872"/>
    </source>
</evidence>
<keyword evidence="2" id="KW-1185">Reference proteome</keyword>
<evidence type="ECO:0000313" key="1">
    <source>
        <dbReference type="EMBL" id="KAH7999890.1"/>
    </source>
</evidence>